<name>C4JS42_UNCRE</name>
<dbReference type="Proteomes" id="UP000002058">
    <property type="component" value="Unassembled WGS sequence"/>
</dbReference>
<keyword evidence="3" id="KW-1185">Reference proteome</keyword>
<dbReference type="RefSeq" id="XP_002584592.1">
    <property type="nucleotide sequence ID" value="XM_002584546.1"/>
</dbReference>
<sequence>MNNNPLSPGTGAFDQSGVPELQVRQGGSLNTSPPRRRGNVAQPPALVTSLSGLQFQSLNVPASSGGYLTTPTTMNSPFFSSGPLSGMTSPLSARPTPYNTAYNPQEWGPIAPGSSPVGIGVITPGNNATHRPLVNRADAASPPPPYSPPRSQNPASSNSPQLRMSSPNTSGLSPPMVHPRDLSPIGRARPPPPPPPPPPPLAPVNQYSTPRPRPASMISSSGLDAQNQQPVFMSPTQSSGAPHSSMRTDNSPLNTFAGSSSRHGMQSTVVSPGRVSPEAYHDLQDLRSIPPAARRAASTGDINPSTRTTFSPDGSITSGGWEPGMPLPPPPPGPPPRASPRARQSSLEPLPSTSGVGRNRPQPPSTGTALGSVPPTPAVLISDIIGRLRANRAHFSSAYPAGFQQTRQSQGIKRASH</sequence>
<evidence type="ECO:0000313" key="2">
    <source>
        <dbReference type="EMBL" id="EEP80439.1"/>
    </source>
</evidence>
<organism evidence="2 3">
    <name type="scientific">Uncinocarpus reesii (strain UAMH 1704)</name>
    <dbReference type="NCBI Taxonomy" id="336963"/>
    <lineage>
        <taxon>Eukaryota</taxon>
        <taxon>Fungi</taxon>
        <taxon>Dikarya</taxon>
        <taxon>Ascomycota</taxon>
        <taxon>Pezizomycotina</taxon>
        <taxon>Eurotiomycetes</taxon>
        <taxon>Eurotiomycetidae</taxon>
        <taxon>Onygenales</taxon>
        <taxon>Onygenaceae</taxon>
        <taxon>Uncinocarpus</taxon>
    </lineage>
</organism>
<protein>
    <submittedName>
        <fullName evidence="2">Uncharacterized protein</fullName>
    </submittedName>
</protein>
<dbReference type="InParanoid" id="C4JS42"/>
<proteinExistence type="predicted"/>
<accession>C4JS42</accession>
<feature type="compositionally biased region" description="Pro residues" evidence="1">
    <location>
        <begin position="325"/>
        <end position="338"/>
    </location>
</feature>
<feature type="region of interest" description="Disordered" evidence="1">
    <location>
        <begin position="109"/>
        <end position="376"/>
    </location>
</feature>
<dbReference type="AlphaFoldDB" id="C4JS42"/>
<feature type="region of interest" description="Disordered" evidence="1">
    <location>
        <begin position="397"/>
        <end position="417"/>
    </location>
</feature>
<feature type="compositionally biased region" description="Polar residues" evidence="1">
    <location>
        <begin position="217"/>
        <end position="270"/>
    </location>
</feature>
<dbReference type="eggNOG" id="ENOG502QURU">
    <property type="taxonomic scope" value="Eukaryota"/>
</dbReference>
<feature type="compositionally biased region" description="Polar residues" evidence="1">
    <location>
        <begin position="300"/>
        <end position="318"/>
    </location>
</feature>
<reference evidence="3" key="1">
    <citation type="journal article" date="2009" name="Genome Res.">
        <title>Comparative genomic analyses of the human fungal pathogens Coccidioides and their relatives.</title>
        <authorList>
            <person name="Sharpton T.J."/>
            <person name="Stajich J.E."/>
            <person name="Rounsley S.D."/>
            <person name="Gardner M.J."/>
            <person name="Wortman J.R."/>
            <person name="Jordar V.S."/>
            <person name="Maiti R."/>
            <person name="Kodira C.D."/>
            <person name="Neafsey D.E."/>
            <person name="Zeng Q."/>
            <person name="Hung C.-Y."/>
            <person name="McMahan C."/>
            <person name="Muszewska A."/>
            <person name="Grynberg M."/>
            <person name="Mandel M.A."/>
            <person name="Kellner E.M."/>
            <person name="Barker B.M."/>
            <person name="Galgiani J.N."/>
            <person name="Orbach M.J."/>
            <person name="Kirkland T.N."/>
            <person name="Cole G.T."/>
            <person name="Henn M.R."/>
            <person name="Birren B.W."/>
            <person name="Taylor J.W."/>
        </authorList>
    </citation>
    <scope>NUCLEOTIDE SEQUENCE [LARGE SCALE GENOMIC DNA]</scope>
    <source>
        <strain evidence="3">UAMH 1704</strain>
    </source>
</reference>
<dbReference type="KEGG" id="ure:UREG_05281"/>
<feature type="compositionally biased region" description="Pro residues" evidence="1">
    <location>
        <begin position="189"/>
        <end position="202"/>
    </location>
</feature>
<gene>
    <name evidence="2" type="ORF">UREG_05281</name>
</gene>
<feature type="compositionally biased region" description="Polar residues" evidence="1">
    <location>
        <begin position="156"/>
        <end position="172"/>
    </location>
</feature>
<evidence type="ECO:0000313" key="3">
    <source>
        <dbReference type="Proteomes" id="UP000002058"/>
    </source>
</evidence>
<evidence type="ECO:0000256" key="1">
    <source>
        <dbReference type="SAM" id="MobiDB-lite"/>
    </source>
</evidence>
<dbReference type="OMA" id="CPYLHPL"/>
<dbReference type="VEuPathDB" id="FungiDB:UREG_05281"/>
<dbReference type="HOGENOM" id="CLU_659214_0_0_1"/>
<feature type="region of interest" description="Disordered" evidence="1">
    <location>
        <begin position="1"/>
        <end position="45"/>
    </location>
</feature>
<feature type="compositionally biased region" description="Polar residues" evidence="1">
    <location>
        <begin position="342"/>
        <end position="356"/>
    </location>
</feature>
<dbReference type="EMBL" id="CH476617">
    <property type="protein sequence ID" value="EEP80439.1"/>
    <property type="molecule type" value="Genomic_DNA"/>
</dbReference>
<dbReference type="GeneID" id="8442139"/>